<keyword evidence="1" id="KW-0315">Glutamine amidotransferase</keyword>
<dbReference type="PANTHER" id="PTHR43235:SF1">
    <property type="entry name" value="GLUTAMINE AMIDOTRANSFERASE PB2B2.05-RELATED"/>
    <property type="match status" value="1"/>
</dbReference>
<dbReference type="Proteomes" id="UP000664779">
    <property type="component" value="Unassembled WGS sequence"/>
</dbReference>
<reference evidence="1" key="1">
    <citation type="submission" date="2021-03" db="EMBL/GenBank/DDBJ databases">
        <title>Roseibium sp. CAU 1637 isolated from Incheon.</title>
        <authorList>
            <person name="Kim W."/>
        </authorList>
    </citation>
    <scope>NUCLEOTIDE SEQUENCE</scope>
    <source>
        <strain evidence="1">CAU 1637</strain>
    </source>
</reference>
<sequence>MIKKIARLASRPLPRRPRIGVTTSRGGGRYMWWFYWLALRLVGARPTRLIAPASQHPLEKFDGFIIGGGDDISPDLYRGDTMVDARLDPERDQMELKVLEYAGPRDIPVLGVCRGSQMINVHRGGTLYQNVQAQFDNVPDMWTPLPVKTVTFKEGSRLRRLHQKAQLRVNSLHHQAVDQVGDSLEIVAWDQFGVPQALENKDATFMIGVQWHPEFLLHLKPHRRLFRAFIRAVRAKLAAETEKMDHAPAFQYY</sequence>
<dbReference type="InterPro" id="IPR029062">
    <property type="entry name" value="Class_I_gatase-like"/>
</dbReference>
<dbReference type="InterPro" id="IPR011697">
    <property type="entry name" value="Peptidase_C26"/>
</dbReference>
<comment type="caution">
    <text evidence="1">The sequence shown here is derived from an EMBL/GenBank/DDBJ whole genome shotgun (WGS) entry which is preliminary data.</text>
</comment>
<dbReference type="Gene3D" id="3.40.50.880">
    <property type="match status" value="1"/>
</dbReference>
<organism evidence="1 2">
    <name type="scientific">Roseibium limicola</name>
    <dbReference type="NCBI Taxonomy" id="2816037"/>
    <lineage>
        <taxon>Bacteria</taxon>
        <taxon>Pseudomonadati</taxon>
        <taxon>Pseudomonadota</taxon>
        <taxon>Alphaproteobacteria</taxon>
        <taxon>Hyphomicrobiales</taxon>
        <taxon>Stappiaceae</taxon>
        <taxon>Roseibium</taxon>
    </lineage>
</organism>
<dbReference type="PROSITE" id="PS51273">
    <property type="entry name" value="GATASE_TYPE_1"/>
    <property type="match status" value="1"/>
</dbReference>
<dbReference type="AlphaFoldDB" id="A0A939J566"/>
<dbReference type="Pfam" id="PF07722">
    <property type="entry name" value="Peptidase_C26"/>
    <property type="match status" value="1"/>
</dbReference>
<evidence type="ECO:0000313" key="2">
    <source>
        <dbReference type="Proteomes" id="UP000664779"/>
    </source>
</evidence>
<gene>
    <name evidence="1" type="ORF">J0X15_09660</name>
</gene>
<proteinExistence type="predicted"/>
<protein>
    <submittedName>
        <fullName evidence="1">Type 1 glutamine amidotransferase</fullName>
    </submittedName>
</protein>
<accession>A0A939J566</accession>
<dbReference type="GO" id="GO:0016811">
    <property type="term" value="F:hydrolase activity, acting on carbon-nitrogen (but not peptide) bonds, in linear amides"/>
    <property type="evidence" value="ECO:0007669"/>
    <property type="project" value="InterPro"/>
</dbReference>
<dbReference type="CDD" id="cd01745">
    <property type="entry name" value="GATase1_2"/>
    <property type="match status" value="1"/>
</dbReference>
<evidence type="ECO:0000313" key="1">
    <source>
        <dbReference type="EMBL" id="MBO0345485.1"/>
    </source>
</evidence>
<name>A0A939J566_9HYPH</name>
<dbReference type="GO" id="GO:0005829">
    <property type="term" value="C:cytosol"/>
    <property type="evidence" value="ECO:0007669"/>
    <property type="project" value="TreeGrafter"/>
</dbReference>
<dbReference type="RefSeq" id="WP_206940085.1">
    <property type="nucleotide sequence ID" value="NZ_JAFLNF010000003.1"/>
</dbReference>
<dbReference type="InterPro" id="IPR044668">
    <property type="entry name" value="PuuD-like"/>
</dbReference>
<dbReference type="PANTHER" id="PTHR43235">
    <property type="entry name" value="GLUTAMINE AMIDOTRANSFERASE PB2B2.05-RELATED"/>
    <property type="match status" value="1"/>
</dbReference>
<keyword evidence="2" id="KW-1185">Reference proteome</keyword>
<dbReference type="EMBL" id="JAFLNF010000003">
    <property type="protein sequence ID" value="MBO0345485.1"/>
    <property type="molecule type" value="Genomic_DNA"/>
</dbReference>
<dbReference type="SUPFAM" id="SSF52317">
    <property type="entry name" value="Class I glutamine amidotransferase-like"/>
    <property type="match status" value="1"/>
</dbReference>